<dbReference type="InterPro" id="IPR000531">
    <property type="entry name" value="Beta-barrel_TonB"/>
</dbReference>
<evidence type="ECO:0000256" key="11">
    <source>
        <dbReference type="PROSITE-ProRule" id="PRU01360"/>
    </source>
</evidence>
<evidence type="ECO:0000256" key="5">
    <source>
        <dbReference type="ARBA" id="ARBA00022692"/>
    </source>
</evidence>
<sequence>MFFLIRIVFCLFILHTVDALALSPGMDEEEALLGLYGDKEMISIATGNSKPIAKAPAVATVITAEDIKEIGATDLDEVLETVPGLHVARNPRGYNPIYTFRGIFSQFNSQVLVLINGIPITNLFFGDRNQVWGGMPVQAIARIEVIRGPGSAIYGADAFAGVINIITKTKEDIKGTEVGARAGSFDTWDTWTLHGGAWSGFDIAVMLEYGDTDGQQETIDADAQTFLDSRFGTDVSLAPGPVNLQRENFDARLDIARGHWRLRAGLQRRRNVGTGAGVAEALDPKGRFASDRWNADLTYYNPEFFNENWNVKAQLSYLDTSQEVEEDVRLFPRGADFGGIPEPDFPVGVIGNPEVFERHIRFNMSAFYTGFKQHQIRAGVGMHYGDLYDVKEVKNFTLDSRGLPRPLGSLRDVTGDLSQAFLRERDRKNYYLFLQDVWRFSNDWELTAGVRYDHFSDFGNTINPRLALVWLTRYNLTTKLLYGRAFRAPSFAELFNINNPVALGNPNLDPENLETLELSLDYHPTNELHLTLSLFHYWWNDIIQFIPHPKTNINTAQNAGKQTGFGAELEAGWKLTPNFHLLSNYAFQQSTDEQTDENAGNAPHHQIYLRGNWEFLPHWHLSPQFNWVIDRARASGDNRIEIDDYSIFDLTLRRRAIKEHWEVAFSVRNLFDVDAREPSPVGTLVTPIPHDLPLAGRSFFGELRLHF</sequence>
<dbReference type="Pfam" id="PF00593">
    <property type="entry name" value="TonB_dep_Rec_b-barrel"/>
    <property type="match status" value="1"/>
</dbReference>
<dbReference type="GO" id="GO:0015344">
    <property type="term" value="F:siderophore uptake transmembrane transporter activity"/>
    <property type="evidence" value="ECO:0007669"/>
    <property type="project" value="TreeGrafter"/>
</dbReference>
<evidence type="ECO:0000256" key="2">
    <source>
        <dbReference type="ARBA" id="ARBA00008143"/>
    </source>
</evidence>
<feature type="domain" description="TonB-dependent receptor plug" evidence="15">
    <location>
        <begin position="53"/>
        <end position="162"/>
    </location>
</feature>
<evidence type="ECO:0000313" key="16">
    <source>
        <dbReference type="EMBL" id="QBQ56621.1"/>
    </source>
</evidence>
<keyword evidence="4 11" id="KW-1134">Transmembrane beta strand</keyword>
<dbReference type="EMBL" id="CP038033">
    <property type="protein sequence ID" value="QBQ56621.1"/>
    <property type="molecule type" value="Genomic_DNA"/>
</dbReference>
<evidence type="ECO:0000259" key="15">
    <source>
        <dbReference type="Pfam" id="PF07715"/>
    </source>
</evidence>
<evidence type="ECO:0000256" key="1">
    <source>
        <dbReference type="ARBA" id="ARBA00004571"/>
    </source>
</evidence>
<feature type="signal peptide" evidence="13">
    <location>
        <begin position="1"/>
        <end position="21"/>
    </location>
</feature>
<keyword evidence="5 11" id="KW-0812">Transmembrane</keyword>
<reference evidence="16 17" key="1">
    <citation type="submission" date="2019-03" db="EMBL/GenBank/DDBJ databases">
        <title>The genome sequence of Nitrosococcus wardiae strain D1FHST reveals the archetypal metabolic capacity of ammonia-oxidizing Gammaproteobacteria.</title>
        <authorList>
            <person name="Wang L."/>
            <person name="Lim C.K."/>
            <person name="Hanson T.E."/>
            <person name="Dang H."/>
            <person name="Klotz M.G."/>
        </authorList>
    </citation>
    <scope>NUCLEOTIDE SEQUENCE [LARGE SCALE GENOMIC DNA]</scope>
    <source>
        <strain evidence="16 17">D1FHS</strain>
    </source>
</reference>
<evidence type="ECO:0000259" key="14">
    <source>
        <dbReference type="Pfam" id="PF00593"/>
    </source>
</evidence>
<dbReference type="GO" id="GO:0044718">
    <property type="term" value="P:siderophore transmembrane transport"/>
    <property type="evidence" value="ECO:0007669"/>
    <property type="project" value="TreeGrafter"/>
</dbReference>
<keyword evidence="7 12" id="KW-0798">TonB box</keyword>
<dbReference type="AlphaFoldDB" id="A0A4P7C2I4"/>
<dbReference type="OrthoDB" id="9815954at2"/>
<protein>
    <submittedName>
        <fullName evidence="16">TonB-dependent receptor</fullName>
    </submittedName>
</protein>
<keyword evidence="8 11" id="KW-0472">Membrane</keyword>
<dbReference type="KEGG" id="nwr:E3U44_16240"/>
<dbReference type="CDD" id="cd01347">
    <property type="entry name" value="ligand_gated_channel"/>
    <property type="match status" value="1"/>
</dbReference>
<comment type="similarity">
    <text evidence="2">Belongs to the TonB-dependent receptor family. Hemoglobin/haptoglobin binding protein subfamily.</text>
</comment>
<dbReference type="SUPFAM" id="SSF56935">
    <property type="entry name" value="Porins"/>
    <property type="match status" value="1"/>
</dbReference>
<evidence type="ECO:0000256" key="12">
    <source>
        <dbReference type="RuleBase" id="RU003357"/>
    </source>
</evidence>
<organism evidence="16 17">
    <name type="scientific">Nitrosococcus wardiae</name>
    <dbReference type="NCBI Taxonomy" id="1814290"/>
    <lineage>
        <taxon>Bacteria</taxon>
        <taxon>Pseudomonadati</taxon>
        <taxon>Pseudomonadota</taxon>
        <taxon>Gammaproteobacteria</taxon>
        <taxon>Chromatiales</taxon>
        <taxon>Chromatiaceae</taxon>
        <taxon>Nitrosococcus</taxon>
    </lineage>
</organism>
<evidence type="ECO:0000256" key="8">
    <source>
        <dbReference type="ARBA" id="ARBA00023136"/>
    </source>
</evidence>
<keyword evidence="10 11" id="KW-0998">Cell outer membrane</keyword>
<proteinExistence type="inferred from homology"/>
<dbReference type="InterPro" id="IPR036942">
    <property type="entry name" value="Beta-barrel_TonB_sf"/>
</dbReference>
<dbReference type="PROSITE" id="PS52016">
    <property type="entry name" value="TONB_DEPENDENT_REC_3"/>
    <property type="match status" value="1"/>
</dbReference>
<evidence type="ECO:0000256" key="4">
    <source>
        <dbReference type="ARBA" id="ARBA00022452"/>
    </source>
</evidence>
<gene>
    <name evidence="16" type="ORF">E3U44_16240</name>
</gene>
<keyword evidence="3 11" id="KW-0813">Transport</keyword>
<evidence type="ECO:0000256" key="6">
    <source>
        <dbReference type="ARBA" id="ARBA00022729"/>
    </source>
</evidence>
<dbReference type="InterPro" id="IPR039426">
    <property type="entry name" value="TonB-dep_rcpt-like"/>
</dbReference>
<dbReference type="InterPro" id="IPR012910">
    <property type="entry name" value="Plug_dom"/>
</dbReference>
<dbReference type="PANTHER" id="PTHR30069">
    <property type="entry name" value="TONB-DEPENDENT OUTER MEMBRANE RECEPTOR"/>
    <property type="match status" value="1"/>
</dbReference>
<dbReference type="Pfam" id="PF07715">
    <property type="entry name" value="Plug"/>
    <property type="match status" value="1"/>
</dbReference>
<evidence type="ECO:0000256" key="3">
    <source>
        <dbReference type="ARBA" id="ARBA00022448"/>
    </source>
</evidence>
<keyword evidence="9 16" id="KW-0675">Receptor</keyword>
<dbReference type="GO" id="GO:0009279">
    <property type="term" value="C:cell outer membrane"/>
    <property type="evidence" value="ECO:0007669"/>
    <property type="project" value="UniProtKB-SubCell"/>
</dbReference>
<name>A0A4P7C2I4_9GAMM</name>
<keyword evidence="17" id="KW-1185">Reference proteome</keyword>
<dbReference type="InterPro" id="IPR037066">
    <property type="entry name" value="Plug_dom_sf"/>
</dbReference>
<evidence type="ECO:0000256" key="7">
    <source>
        <dbReference type="ARBA" id="ARBA00023077"/>
    </source>
</evidence>
<dbReference type="PANTHER" id="PTHR30069:SF29">
    <property type="entry name" value="HEMOGLOBIN AND HEMOGLOBIN-HAPTOGLOBIN-BINDING PROTEIN 1-RELATED"/>
    <property type="match status" value="1"/>
</dbReference>
<feature type="chain" id="PRO_5020359598" evidence="13">
    <location>
        <begin position="22"/>
        <end position="707"/>
    </location>
</feature>
<evidence type="ECO:0000313" key="17">
    <source>
        <dbReference type="Proteomes" id="UP000294325"/>
    </source>
</evidence>
<dbReference type="Proteomes" id="UP000294325">
    <property type="component" value="Chromosome"/>
</dbReference>
<evidence type="ECO:0000256" key="10">
    <source>
        <dbReference type="ARBA" id="ARBA00023237"/>
    </source>
</evidence>
<dbReference type="Gene3D" id="2.170.130.10">
    <property type="entry name" value="TonB-dependent receptor, plug domain"/>
    <property type="match status" value="1"/>
</dbReference>
<comment type="subcellular location">
    <subcellularLocation>
        <location evidence="1 11">Cell outer membrane</location>
        <topology evidence="1 11">Multi-pass membrane protein</topology>
    </subcellularLocation>
</comment>
<feature type="domain" description="TonB-dependent receptor-like beta-barrel" evidence="14">
    <location>
        <begin position="280"/>
        <end position="670"/>
    </location>
</feature>
<accession>A0A4P7C2I4</accession>
<dbReference type="Gene3D" id="2.40.170.20">
    <property type="entry name" value="TonB-dependent receptor, beta-barrel domain"/>
    <property type="match status" value="1"/>
</dbReference>
<keyword evidence="6 13" id="KW-0732">Signal</keyword>
<evidence type="ECO:0000256" key="13">
    <source>
        <dbReference type="SAM" id="SignalP"/>
    </source>
</evidence>
<evidence type="ECO:0000256" key="9">
    <source>
        <dbReference type="ARBA" id="ARBA00023170"/>
    </source>
</evidence>